<reference evidence="2" key="1">
    <citation type="journal article" date="2020" name="Nature">
        <title>Giant virus diversity and host interactions through global metagenomics.</title>
        <authorList>
            <person name="Schulz F."/>
            <person name="Roux S."/>
            <person name="Paez-Espino D."/>
            <person name="Jungbluth S."/>
            <person name="Walsh D.A."/>
            <person name="Denef V.J."/>
            <person name="McMahon K.D."/>
            <person name="Konstantinidis K.T."/>
            <person name="Eloe-Fadrosh E.A."/>
            <person name="Kyrpides N.C."/>
            <person name="Woyke T."/>
        </authorList>
    </citation>
    <scope>NUCLEOTIDE SEQUENCE</scope>
    <source>
        <strain evidence="2">GVMAG-M-3300023184-190</strain>
    </source>
</reference>
<proteinExistence type="predicted"/>
<dbReference type="AlphaFoldDB" id="A0A6C0I5C4"/>
<evidence type="ECO:0000256" key="1">
    <source>
        <dbReference type="SAM" id="MobiDB-lite"/>
    </source>
</evidence>
<feature type="compositionally biased region" description="Basic residues" evidence="1">
    <location>
        <begin position="138"/>
        <end position="159"/>
    </location>
</feature>
<protein>
    <submittedName>
        <fullName evidence="2">Uncharacterized protein</fullName>
    </submittedName>
</protein>
<feature type="region of interest" description="Disordered" evidence="1">
    <location>
        <begin position="133"/>
        <end position="159"/>
    </location>
</feature>
<dbReference type="EMBL" id="MN740092">
    <property type="protein sequence ID" value="QHT87566.1"/>
    <property type="molecule type" value="Genomic_DNA"/>
</dbReference>
<name>A0A6C0I5C4_9ZZZZ</name>
<accession>A0A6C0I5C4</accession>
<sequence length="159" mass="18990">METTKEYTFVKLNQKIERDKDVYSSEYNNKDIYGVYLIDGTKFTLGRCIGSEENRFVKNAITSDYIFKNDDDQDDLVNFVSFNKKKNTLVLVREKYIDPEFRKWNRSRSDKPPLKYELSNRFYKIEMQSGGRQVRCQTVKKRKEKGKKPLQKTKSRRPS</sequence>
<organism evidence="2">
    <name type="scientific">viral metagenome</name>
    <dbReference type="NCBI Taxonomy" id="1070528"/>
    <lineage>
        <taxon>unclassified sequences</taxon>
        <taxon>metagenomes</taxon>
        <taxon>organismal metagenomes</taxon>
    </lineage>
</organism>
<evidence type="ECO:0000313" key="2">
    <source>
        <dbReference type="EMBL" id="QHT87566.1"/>
    </source>
</evidence>